<reference evidence="2 3" key="1">
    <citation type="submission" date="2021-03" db="EMBL/GenBank/DDBJ databases">
        <title>Complete genome of Parasphingorhabdus_sp.JHSY0214.</title>
        <authorList>
            <person name="Yoo J.H."/>
            <person name="Bae J.W."/>
        </authorList>
    </citation>
    <scope>NUCLEOTIDE SEQUENCE [LARGE SCALE GENOMIC DNA]</scope>
    <source>
        <strain evidence="2 3">JHSY0214</strain>
    </source>
</reference>
<keyword evidence="1" id="KW-0732">Signal</keyword>
<dbReference type="Proteomes" id="UP000663923">
    <property type="component" value="Chromosome"/>
</dbReference>
<evidence type="ECO:0000313" key="3">
    <source>
        <dbReference type="Proteomes" id="UP000663923"/>
    </source>
</evidence>
<evidence type="ECO:0000313" key="2">
    <source>
        <dbReference type="EMBL" id="QTD55253.1"/>
    </source>
</evidence>
<sequence>MGLKRKIYIALGLASGLALLPLPAAATFTDPRSAEDDIVVTGNKTTKEAIADFIQTTIATPKGGKHEGQYARFPQAICPKVVGLSEENVEQVERRMRGVALAADMRVAAEECTPNVYVMVVSNGNEAVSLLRKKRSRLFGGLSHYEKARIAESSGPAFGWKRIQTGSAETGALQNSDDTDIVPSDGPAKTEVPIMYSNVKSKIKRTTAKAITHSFLLLEKDALVDLTTVQIADYAAMRSYIDTRNSPASKPPAYSILALFDDADPDAKQPASVSEMDLVLLSSLYNSPADVSASMQSAAMLHRFEKELTANKDD</sequence>
<evidence type="ECO:0000256" key="1">
    <source>
        <dbReference type="SAM" id="SignalP"/>
    </source>
</evidence>
<accession>A0ABX7T112</accession>
<organism evidence="2 3">
    <name type="scientific">Parasphingorhabdus cellanae</name>
    <dbReference type="NCBI Taxonomy" id="2806553"/>
    <lineage>
        <taxon>Bacteria</taxon>
        <taxon>Pseudomonadati</taxon>
        <taxon>Pseudomonadota</taxon>
        <taxon>Alphaproteobacteria</taxon>
        <taxon>Sphingomonadales</taxon>
        <taxon>Sphingomonadaceae</taxon>
        <taxon>Parasphingorhabdus</taxon>
    </lineage>
</organism>
<dbReference type="EMBL" id="CP071794">
    <property type="protein sequence ID" value="QTD55253.1"/>
    <property type="molecule type" value="Genomic_DNA"/>
</dbReference>
<protein>
    <submittedName>
        <fullName evidence="2">Uncharacterized protein</fullName>
    </submittedName>
</protein>
<name>A0ABX7T112_9SPHN</name>
<proteinExistence type="predicted"/>
<gene>
    <name evidence="2" type="ORF">J4G78_13640</name>
</gene>
<keyword evidence="3" id="KW-1185">Reference proteome</keyword>
<feature type="chain" id="PRO_5046327074" evidence="1">
    <location>
        <begin position="27"/>
        <end position="314"/>
    </location>
</feature>
<feature type="signal peptide" evidence="1">
    <location>
        <begin position="1"/>
        <end position="26"/>
    </location>
</feature>
<dbReference type="RefSeq" id="WP_207987077.1">
    <property type="nucleotide sequence ID" value="NZ_CP071794.1"/>
</dbReference>